<organism evidence="1">
    <name type="scientific">Pseudomonas phage Baskent_P3_3B</name>
    <dbReference type="NCBI Taxonomy" id="3145033"/>
    <lineage>
        <taxon>Viruses</taxon>
        <taxon>Duplodnaviria</taxon>
        <taxon>Heunggongvirae</taxon>
        <taxon>Uroviricota</taxon>
        <taxon>Caudoviricetes</taxon>
        <taxon>Vandenendeviridae</taxon>
        <taxon>Skurskavirinae</taxon>
        <taxon>Pakpunavirus</taxon>
    </lineage>
</organism>
<proteinExistence type="predicted"/>
<sequence length="55" mass="6455">MVMHRLCNPANSVQVRNGAPIHYQRTRKLPIGFTLYKVVAWKTLRFLIKNSDQSR</sequence>
<dbReference type="EMBL" id="PP766723">
    <property type="protein sequence ID" value="XCD08871.1"/>
    <property type="molecule type" value="Genomic_DNA"/>
</dbReference>
<name>A0AAU8BC49_9CAUD</name>
<accession>A0AAU8BC49</accession>
<protein>
    <submittedName>
        <fullName evidence="1">Uncharacterized protein</fullName>
    </submittedName>
</protein>
<evidence type="ECO:0000313" key="1">
    <source>
        <dbReference type="EMBL" id="XCD08871.1"/>
    </source>
</evidence>
<reference evidence="1" key="1">
    <citation type="submission" date="2024-04" db="EMBL/GenBank/DDBJ databases">
        <authorList>
            <person name="Uskudar Guclu A."/>
            <person name="Ata Vural I."/>
        </authorList>
    </citation>
    <scope>NUCLEOTIDE SEQUENCE</scope>
</reference>